<keyword evidence="8" id="KW-0206">Cytoskeleton</keyword>
<dbReference type="CDD" id="cd01756">
    <property type="entry name" value="PLAT_repeat"/>
    <property type="match status" value="3"/>
</dbReference>
<dbReference type="InterPro" id="IPR052970">
    <property type="entry name" value="Inner_ear_hair_cell_LOXHD"/>
</dbReference>
<evidence type="ECO:0000313" key="17">
    <source>
        <dbReference type="Ensembl" id="ENSCRFP00000019603.1"/>
    </source>
</evidence>
<dbReference type="GO" id="GO:0005930">
    <property type="term" value="C:axoneme"/>
    <property type="evidence" value="ECO:0007669"/>
    <property type="project" value="UniProtKB-SubCell"/>
</dbReference>
<evidence type="ECO:0000256" key="6">
    <source>
        <dbReference type="ARBA" id="ARBA00022794"/>
    </source>
</evidence>
<evidence type="ECO:0000256" key="10">
    <source>
        <dbReference type="ARBA" id="ARBA00043933"/>
    </source>
</evidence>
<feature type="compositionally biased region" description="Pro residues" evidence="14">
    <location>
        <begin position="826"/>
        <end position="835"/>
    </location>
</feature>
<keyword evidence="6" id="KW-0970">Cilium biogenesis/degradation</keyword>
<evidence type="ECO:0000259" key="16">
    <source>
        <dbReference type="PROSITE" id="PS50309"/>
    </source>
</evidence>
<evidence type="ECO:0000256" key="1">
    <source>
        <dbReference type="ARBA" id="ARBA00004430"/>
    </source>
</evidence>
<dbReference type="InterPro" id="IPR001024">
    <property type="entry name" value="PLAT/LH2_dom"/>
</dbReference>
<dbReference type="CDD" id="cd23312">
    <property type="entry name" value="beta-trefoil_FGF_RP1"/>
    <property type="match status" value="2"/>
</dbReference>
<proteinExistence type="predicted"/>
<dbReference type="PROSITE" id="PS50095">
    <property type="entry name" value="PLAT"/>
    <property type="match status" value="4"/>
</dbReference>
<dbReference type="Pfam" id="PF01477">
    <property type="entry name" value="PLAT"/>
    <property type="match status" value="4"/>
</dbReference>
<feature type="domain" description="Doublecortin" evidence="16">
    <location>
        <begin position="162"/>
        <end position="241"/>
    </location>
</feature>
<dbReference type="GO" id="GO:0001917">
    <property type="term" value="C:photoreceptor inner segment"/>
    <property type="evidence" value="ECO:0007669"/>
    <property type="project" value="UniProtKB-ARBA"/>
</dbReference>
<evidence type="ECO:0000259" key="15">
    <source>
        <dbReference type="PROSITE" id="PS50095"/>
    </source>
</evidence>
<keyword evidence="9" id="KW-0966">Cell projection</keyword>
<keyword evidence="7" id="KW-0969">Cilium</keyword>
<dbReference type="SUPFAM" id="SSF50353">
    <property type="entry name" value="Cytokine"/>
    <property type="match status" value="2"/>
</dbReference>
<keyword evidence="3" id="KW-0963">Cytoplasm</keyword>
<dbReference type="SMART" id="SM00308">
    <property type="entry name" value="LH2"/>
    <property type="match status" value="4"/>
</dbReference>
<dbReference type="PANTHER" id="PTHR45901:SF7">
    <property type="entry name" value="OXYGEN-REGULATED PROTEIN 1"/>
    <property type="match status" value="1"/>
</dbReference>
<dbReference type="GO" id="GO:0009416">
    <property type="term" value="P:response to light stimulus"/>
    <property type="evidence" value="ECO:0007669"/>
    <property type="project" value="UniProtKB-ARBA"/>
</dbReference>
<keyword evidence="18" id="KW-1185">Reference proteome</keyword>
<dbReference type="CDD" id="cd17147">
    <property type="entry name" value="DCX2_RP1"/>
    <property type="match status" value="1"/>
</dbReference>
<dbReference type="Gene3D" id="2.40.180.10">
    <property type="entry name" value="Catalase core domain"/>
    <property type="match status" value="3"/>
</dbReference>
<name>A0A8C3RFG8_9PASS</name>
<evidence type="ECO:0000256" key="8">
    <source>
        <dbReference type="ARBA" id="ARBA00023212"/>
    </source>
</evidence>
<dbReference type="FunFam" id="3.10.20.230:FF:000006">
    <property type="entry name" value="Oxygen-regulated protein 1"/>
    <property type="match status" value="1"/>
</dbReference>
<dbReference type="SMART" id="SM00537">
    <property type="entry name" value="DCX"/>
    <property type="match status" value="2"/>
</dbReference>
<feature type="domain" description="PLAT" evidence="15">
    <location>
        <begin position="272"/>
        <end position="388"/>
    </location>
</feature>
<evidence type="ECO:0000256" key="3">
    <source>
        <dbReference type="ARBA" id="ARBA00022490"/>
    </source>
</evidence>
<dbReference type="InterPro" id="IPR036392">
    <property type="entry name" value="PLAT/LH2_dom_sf"/>
</dbReference>
<evidence type="ECO:0000256" key="4">
    <source>
        <dbReference type="ARBA" id="ARBA00022606"/>
    </source>
</evidence>
<dbReference type="GO" id="GO:0030030">
    <property type="term" value="P:cell projection organization"/>
    <property type="evidence" value="ECO:0007669"/>
    <property type="project" value="UniProtKB-KW"/>
</dbReference>
<organism evidence="17 18">
    <name type="scientific">Cyanoderma ruficeps</name>
    <name type="common">rufous-capped babbler</name>
    <dbReference type="NCBI Taxonomy" id="181631"/>
    <lineage>
        <taxon>Eukaryota</taxon>
        <taxon>Metazoa</taxon>
        <taxon>Chordata</taxon>
        <taxon>Craniata</taxon>
        <taxon>Vertebrata</taxon>
        <taxon>Euteleostomi</taxon>
        <taxon>Archelosauria</taxon>
        <taxon>Archosauria</taxon>
        <taxon>Dinosauria</taxon>
        <taxon>Saurischia</taxon>
        <taxon>Theropoda</taxon>
        <taxon>Coelurosauria</taxon>
        <taxon>Aves</taxon>
        <taxon>Neognathae</taxon>
        <taxon>Neoaves</taxon>
        <taxon>Telluraves</taxon>
        <taxon>Australaves</taxon>
        <taxon>Passeriformes</taxon>
        <taxon>Sylvioidea</taxon>
        <taxon>Timaliidae</taxon>
        <taxon>Cyanoderma</taxon>
    </lineage>
</organism>
<evidence type="ECO:0000256" key="12">
    <source>
        <dbReference type="ARBA" id="ARBA00046756"/>
    </source>
</evidence>
<dbReference type="InterPro" id="IPR003533">
    <property type="entry name" value="Doublecortin_dom"/>
</dbReference>
<evidence type="ECO:0000256" key="11">
    <source>
        <dbReference type="ARBA" id="ARBA00044186"/>
    </source>
</evidence>
<evidence type="ECO:0000256" key="2">
    <source>
        <dbReference type="ARBA" id="ARBA00004504"/>
    </source>
</evidence>
<dbReference type="Ensembl" id="ENSCRFT00000020258.1">
    <property type="protein sequence ID" value="ENSCRFP00000019603.1"/>
    <property type="gene ID" value="ENSCRFG00000014672.1"/>
</dbReference>
<dbReference type="InterPro" id="IPR036572">
    <property type="entry name" value="Doublecortin_dom_sf"/>
</dbReference>
<sequence>MSETPSSSYSVNHPNSSESEQSLSTRHFNVTEPVVAKRICFYKSGDPQFNGIKMVVNSRSYKTFDALLDSLSKRVPLPFGVRNISTPRGRHSITNLEDLEDGKSYICSHQRKMKPINLEQASRKPLPWQISRPVSARRRAVQLARQNEDGFGHRESRITTPKKMLVFKNGDVRLRRTIVLGKKNTQTFEALLDYMSELMQYPVAKLYTTDGRKVPNLQALILCSGAVVAAGREPFKPSNYESLGYLRPAKLLGIGNRVYPKANAKSESEKSKKWNVSVLTSDVPSAGTSSKVYITLYGDCGSSGPIFLDGEKGKLFQRGNEDIFTVNTKNIGHLYKIRIGHTNAGDSPAWHCEEVRLLSLFSGEQFSFPAHRWLAKDQAGGEISVELPVLQQGQPILPVTVYKVHVTTGDLWNAGTEADVSISVHGERGDTGSRQLLRSQKSKKFLKGQTDIFAVEAVHLGRLYKIVIGHNGLGSGNGWFLDKVVIKDPVTDLDYTFLCHRWLDQGQDDGKIARELPVTDARKRTWAAEKWKFQKGITLQFYNRLTHGFICLYPDGRVDALGDKKNKYGLFDVNVKRRNTCIFSSHQMPSLALALVSGRVTGKSKEKACCELRVHLQPNSCAILESASYPGHTVAFNLQGKVPDETTGYARLSKEFVVHVKGVFHHGAIILLNTSLCQALSLRPDGSCSGAGQQQQESHWKVHKIASGLCMFESVKKPRMYLKIKDDQCDGTGTGDEYCHFKIEKNLETGSVSLESVQNKGIYVGLLPDGQTKPVVNTGERNIFFYPQVVKFGREKPMGTSAACKQEKKGFRESQFQPAKAQEPVPQRPSTPPPSKEMRNPQGGECPLPSDDEWKLSILTGNAGTEARIALWIYGDRGLTGPITLGKDNRKQLFFPRQEDDFQVKIDSIGNIYKIRIELDGLPNEQPEWNLQRVILQHLKSKKTLNFPTNTWLSKNRDDKEFVCELPVVEAGKPIYPIALYHVYVHTGDLEQAETDSAVYLCIYGKRGDSGLRLLHKTGIPVTFQRGMVSLFEVEAVSLGKLQKVLLRCEANTKSQHWYCDKVIVREAENNSEYVFNCERWLPFMSQGIIHSEIELYPQGKIYCNFLDNN</sequence>
<dbReference type="Pfam" id="PF03607">
    <property type="entry name" value="DCX"/>
    <property type="match status" value="2"/>
</dbReference>
<comment type="subcellular location">
    <subcellularLocation>
        <location evidence="2">Cell projection</location>
        <location evidence="2">Cilium</location>
        <location evidence="2">Photoreceptor outer segment</location>
    </subcellularLocation>
    <subcellularLocation>
        <location evidence="1">Cytoplasm</location>
        <location evidence="1">Cytoskeleton</location>
        <location evidence="1">Cilium axoneme</location>
    </subcellularLocation>
</comment>
<dbReference type="Proteomes" id="UP000694396">
    <property type="component" value="Unplaced"/>
</dbReference>
<feature type="domain" description="PLAT" evidence="15">
    <location>
        <begin position="400"/>
        <end position="517"/>
    </location>
</feature>
<evidence type="ECO:0000256" key="7">
    <source>
        <dbReference type="ARBA" id="ARBA00023069"/>
    </source>
</evidence>
<feature type="region of interest" description="Disordered" evidence="14">
    <location>
        <begin position="801"/>
        <end position="851"/>
    </location>
</feature>
<dbReference type="Gene3D" id="2.80.10.50">
    <property type="match status" value="2"/>
</dbReference>
<dbReference type="PANTHER" id="PTHR45901">
    <property type="entry name" value="PROTEIN CBG12474"/>
    <property type="match status" value="1"/>
</dbReference>
<feature type="domain" description="PLAT" evidence="15">
    <location>
        <begin position="979"/>
        <end position="1096"/>
    </location>
</feature>
<comment type="function">
    <text evidence="10">Microtubule-associated protein regulating the stability and length of the microtubule-based axoneme of photoreceptors. Required for the differentiation of photoreceptor cells, it plays a role in the organization of the outer segment of rod and cone photoreceptors ensuring the correct orientation and higher-order stacking of outer segment disks along the photoreceptor axoneme.</text>
</comment>
<evidence type="ECO:0000256" key="9">
    <source>
        <dbReference type="ARBA" id="ARBA00023273"/>
    </source>
</evidence>
<evidence type="ECO:0000256" key="13">
    <source>
        <dbReference type="PROSITE-ProRule" id="PRU00152"/>
    </source>
</evidence>
<dbReference type="InterPro" id="IPR008996">
    <property type="entry name" value="IL1/FGF"/>
</dbReference>
<dbReference type="AlphaFoldDB" id="A0A8C3RFG8"/>
<feature type="compositionally biased region" description="Low complexity" evidence="14">
    <location>
        <begin position="1"/>
        <end position="19"/>
    </location>
</feature>
<dbReference type="GO" id="GO:0001750">
    <property type="term" value="C:photoreceptor outer segment"/>
    <property type="evidence" value="ECO:0007669"/>
    <property type="project" value="UniProtKB-SubCell"/>
</dbReference>
<feature type="region of interest" description="Disordered" evidence="14">
    <location>
        <begin position="1"/>
        <end position="25"/>
    </location>
</feature>
<keyword evidence="4" id="KW-0716">Sensory transduction</keyword>
<keyword evidence="5" id="KW-0677">Repeat</keyword>
<evidence type="ECO:0000256" key="5">
    <source>
        <dbReference type="ARBA" id="ARBA00022737"/>
    </source>
</evidence>
<dbReference type="SUPFAM" id="SSF49723">
    <property type="entry name" value="Lipase/lipooxygenase domain (PLAT/LH2 domain)"/>
    <property type="match status" value="4"/>
</dbReference>
<comment type="caution">
    <text evidence="13">Lacks conserved residue(s) required for the propagation of feature annotation.</text>
</comment>
<dbReference type="CDD" id="cd17145">
    <property type="entry name" value="DCX1_RP1"/>
    <property type="match status" value="1"/>
</dbReference>
<feature type="domain" description="Doublecortin" evidence="16">
    <location>
        <begin position="37"/>
        <end position="119"/>
    </location>
</feature>
<dbReference type="PROSITE" id="PS50309">
    <property type="entry name" value="DC"/>
    <property type="match status" value="2"/>
</dbReference>
<dbReference type="FunFam" id="3.10.20.230:FF:000007">
    <property type="entry name" value="Oxygen-regulated protein 1"/>
    <property type="match status" value="1"/>
</dbReference>
<dbReference type="GO" id="GO:0032391">
    <property type="term" value="C:photoreceptor connecting cilium"/>
    <property type="evidence" value="ECO:0007669"/>
    <property type="project" value="UniProtKB-ARBA"/>
</dbReference>
<evidence type="ECO:0000313" key="18">
    <source>
        <dbReference type="Proteomes" id="UP000694396"/>
    </source>
</evidence>
<evidence type="ECO:0000256" key="14">
    <source>
        <dbReference type="SAM" id="MobiDB-lite"/>
    </source>
</evidence>
<dbReference type="SUPFAM" id="SSF89837">
    <property type="entry name" value="Doublecortin (DC)"/>
    <property type="match status" value="2"/>
</dbReference>
<reference evidence="17" key="2">
    <citation type="submission" date="2025-09" db="UniProtKB">
        <authorList>
            <consortium name="Ensembl"/>
        </authorList>
    </citation>
    <scope>IDENTIFICATION</scope>
</reference>
<dbReference type="GO" id="GO:0035556">
    <property type="term" value="P:intracellular signal transduction"/>
    <property type="evidence" value="ECO:0007669"/>
    <property type="project" value="InterPro"/>
</dbReference>
<reference evidence="17" key="1">
    <citation type="submission" date="2025-08" db="UniProtKB">
        <authorList>
            <consortium name="Ensembl"/>
        </authorList>
    </citation>
    <scope>IDENTIFICATION</scope>
</reference>
<comment type="subunit">
    <text evidence="12">Interacts (via the doublecortin domains) with microtubules. Interacts with RP1L1. Interacts with MAK.</text>
</comment>
<dbReference type="Gene3D" id="3.10.20.230">
    <property type="entry name" value="Doublecortin domain"/>
    <property type="match status" value="2"/>
</dbReference>
<dbReference type="Gene3D" id="2.60.60.20">
    <property type="entry name" value="PLAT/LH2 domain"/>
    <property type="match status" value="1"/>
</dbReference>
<protein>
    <recommendedName>
        <fullName evidence="11">Oxygen-regulated protein 1</fullName>
    </recommendedName>
</protein>
<accession>A0A8C3RFG8</accession>
<feature type="domain" description="PLAT" evidence="15">
    <location>
        <begin position="852"/>
        <end position="967"/>
    </location>
</feature>